<dbReference type="PANTHER" id="PTHR24363:SF7">
    <property type="entry name" value="SERINE_THREONINE-PROTEIN KINASE-LIKE PROTEIN E"/>
    <property type="match status" value="1"/>
</dbReference>
<reference evidence="5 6" key="1">
    <citation type="submission" date="2024-04" db="EMBL/GenBank/DDBJ databases">
        <title>Okeanomitos corallinicola gen. &amp; sp. nov. (Nostocales, Cyanobacteria), a new toxic marine heterocyst-forming cyanobacterium from a coral reef.</title>
        <authorList>
            <person name="Li H."/>
            <person name="Li R."/>
            <person name="Kang J."/>
            <person name="Hii K.S."/>
            <person name="Mohamed H.F."/>
            <person name="Xu X."/>
            <person name="Luo Z."/>
        </authorList>
    </citation>
    <scope>NUCLEOTIDE SEQUENCE [LARGE SCALE GENOMIC DNA]</scope>
    <source>
        <strain evidence="5 6">TIOX110</strain>
    </source>
</reference>
<dbReference type="PROSITE" id="PS50011">
    <property type="entry name" value="PROTEIN_KINASE_DOM"/>
    <property type="match status" value="1"/>
</dbReference>
<dbReference type="Pfam" id="PF00069">
    <property type="entry name" value="Pkinase"/>
    <property type="match status" value="1"/>
</dbReference>
<keyword evidence="1" id="KW-0547">Nucleotide-binding</keyword>
<dbReference type="SUPFAM" id="SSF56112">
    <property type="entry name" value="Protein kinase-like (PK-like)"/>
    <property type="match status" value="1"/>
</dbReference>
<feature type="transmembrane region" description="Helical" evidence="3">
    <location>
        <begin position="328"/>
        <end position="349"/>
    </location>
</feature>
<accession>A0ABZ2UT64</accession>
<evidence type="ECO:0000256" key="2">
    <source>
        <dbReference type="ARBA" id="ARBA00022840"/>
    </source>
</evidence>
<dbReference type="PANTHER" id="PTHR24363">
    <property type="entry name" value="SERINE/THREONINE PROTEIN KINASE"/>
    <property type="match status" value="1"/>
</dbReference>
<keyword evidence="3" id="KW-0812">Transmembrane</keyword>
<evidence type="ECO:0000313" key="5">
    <source>
        <dbReference type="EMBL" id="WZB86608.1"/>
    </source>
</evidence>
<evidence type="ECO:0000259" key="4">
    <source>
        <dbReference type="PROSITE" id="PS50011"/>
    </source>
</evidence>
<dbReference type="Gene3D" id="1.10.510.10">
    <property type="entry name" value="Transferase(Phosphotransferase) domain 1"/>
    <property type="match status" value="1"/>
</dbReference>
<evidence type="ECO:0000313" key="6">
    <source>
        <dbReference type="Proteomes" id="UP001483337"/>
    </source>
</evidence>
<keyword evidence="5" id="KW-0808">Transferase</keyword>
<keyword evidence="5" id="KW-0418">Kinase</keyword>
<evidence type="ECO:0000256" key="1">
    <source>
        <dbReference type="ARBA" id="ARBA00022741"/>
    </source>
</evidence>
<dbReference type="CDD" id="cd14014">
    <property type="entry name" value="STKc_PknB_like"/>
    <property type="match status" value="1"/>
</dbReference>
<keyword evidence="3" id="KW-1133">Transmembrane helix</keyword>
<dbReference type="RefSeq" id="WP_353929522.1">
    <property type="nucleotide sequence ID" value="NZ_CP150886.1"/>
</dbReference>
<name>A0ABZ2UT64_9CYAN</name>
<keyword evidence="3" id="KW-0472">Membrane</keyword>
<dbReference type="InterPro" id="IPR000719">
    <property type="entry name" value="Prot_kinase_dom"/>
</dbReference>
<dbReference type="EMBL" id="CP150886">
    <property type="protein sequence ID" value="WZB86608.1"/>
    <property type="molecule type" value="Genomic_DNA"/>
</dbReference>
<keyword evidence="2" id="KW-0067">ATP-binding</keyword>
<feature type="domain" description="Protein kinase" evidence="4">
    <location>
        <begin position="18"/>
        <end position="287"/>
    </location>
</feature>
<organism evidence="5 6">
    <name type="scientific">Okeanomitos corallinicola TIOX110</name>
    <dbReference type="NCBI Taxonomy" id="3133117"/>
    <lineage>
        <taxon>Bacteria</taxon>
        <taxon>Bacillati</taxon>
        <taxon>Cyanobacteriota</taxon>
        <taxon>Cyanophyceae</taxon>
        <taxon>Nostocales</taxon>
        <taxon>Aphanizomenonaceae</taxon>
        <taxon>Okeanomitos</taxon>
    </lineage>
</organism>
<protein>
    <submittedName>
        <fullName evidence="5">Serine/threonine-protein kinase</fullName>
        <ecNumber evidence="5">2.7.11.1</ecNumber>
    </submittedName>
</protein>
<dbReference type="InterPro" id="IPR011009">
    <property type="entry name" value="Kinase-like_dom_sf"/>
</dbReference>
<gene>
    <name evidence="5" type="ORF">WJM97_14520</name>
</gene>
<keyword evidence="6" id="KW-1185">Reference proteome</keyword>
<proteinExistence type="predicted"/>
<feature type="transmembrane region" description="Helical" evidence="3">
    <location>
        <begin position="355"/>
        <end position="373"/>
    </location>
</feature>
<dbReference type="SMART" id="SM00220">
    <property type="entry name" value="S_TKc"/>
    <property type="match status" value="1"/>
</dbReference>
<dbReference type="PROSITE" id="PS00108">
    <property type="entry name" value="PROTEIN_KINASE_ST"/>
    <property type="match status" value="1"/>
</dbReference>
<dbReference type="EC" id="2.7.11.1" evidence="5"/>
<dbReference type="InterPro" id="IPR008271">
    <property type="entry name" value="Ser/Thr_kinase_AS"/>
</dbReference>
<sequence>MTKQDLGDFTKEILLERYEVQQQLGKKAGRRTLLTRDLQTQELVVVKLLTFDDEFQWEDLKLFEREAETLKSISHPAIPRYLDYFELDAPNYKGFALVQSYIPAQSLETQIKAGRSFNEQEVKQLATALLEILKYLHSQQPPVIHRDIKPSNILLTNRSGNNVGDVYLVDFGSVQTIVRTNSTMTVVGSYGYMPPEQFSGKATPASDLYGLGATLIYLVTGQHPADLPQQDLVIQFKEFANITPHFSSWLQKMTQPILSQRMASADKALAALQRQQPRQNNQIHLPINNFDFTLEKPFASQIFFNQTTEFLEIIIPPQGGISKLGVMLIWYFISVIPIYITLIFFGPLLGILSTLLLPLHIFMLFFVVLMGKFGRKRLLINRKYISLSHELFGMRRYTTIPSARKNIIRLQRSITYYNMTPQPYLIIWAGLIKYEIHTSKDKMFSISTLELDWLAQELSDWLGLPIVQE</sequence>
<evidence type="ECO:0000256" key="3">
    <source>
        <dbReference type="SAM" id="Phobius"/>
    </source>
</evidence>
<dbReference type="Proteomes" id="UP001483337">
    <property type="component" value="Chromosome"/>
</dbReference>
<dbReference type="GO" id="GO:0004674">
    <property type="term" value="F:protein serine/threonine kinase activity"/>
    <property type="evidence" value="ECO:0007669"/>
    <property type="project" value="UniProtKB-EC"/>
</dbReference>